<proteinExistence type="predicted"/>
<dbReference type="InterPro" id="IPR023214">
    <property type="entry name" value="HAD_sf"/>
</dbReference>
<dbReference type="Pfam" id="PF12710">
    <property type="entry name" value="HAD"/>
    <property type="match status" value="1"/>
</dbReference>
<organism evidence="1 2">
    <name type="scientific">Christiangramia sediminis</name>
    <dbReference type="NCBI Taxonomy" id="2881336"/>
    <lineage>
        <taxon>Bacteria</taxon>
        <taxon>Pseudomonadati</taxon>
        <taxon>Bacteroidota</taxon>
        <taxon>Flavobacteriia</taxon>
        <taxon>Flavobacteriales</taxon>
        <taxon>Flavobacteriaceae</taxon>
        <taxon>Christiangramia</taxon>
    </lineage>
</organism>
<dbReference type="Proteomes" id="UP001139414">
    <property type="component" value="Unassembled WGS sequence"/>
</dbReference>
<dbReference type="Gene3D" id="1.20.1440.100">
    <property type="entry name" value="SG protein - dephosphorylation function"/>
    <property type="match status" value="1"/>
</dbReference>
<dbReference type="InterPro" id="IPR036412">
    <property type="entry name" value="HAD-like_sf"/>
</dbReference>
<keyword evidence="1" id="KW-0378">Hydrolase</keyword>
<protein>
    <submittedName>
        <fullName evidence="1">Haloacid dehalogenase-like hydrolase</fullName>
    </submittedName>
</protein>
<dbReference type="RefSeq" id="WP_229341286.1">
    <property type="nucleotide sequence ID" value="NZ_JAJBZG010000005.1"/>
</dbReference>
<dbReference type="Gene3D" id="3.40.50.1000">
    <property type="entry name" value="HAD superfamily/HAD-like"/>
    <property type="match status" value="1"/>
</dbReference>
<dbReference type="GO" id="GO:0016787">
    <property type="term" value="F:hydrolase activity"/>
    <property type="evidence" value="ECO:0007669"/>
    <property type="project" value="UniProtKB-KW"/>
</dbReference>
<accession>A0A9X1LKB0</accession>
<dbReference type="SUPFAM" id="SSF56784">
    <property type="entry name" value="HAD-like"/>
    <property type="match status" value="1"/>
</dbReference>
<name>A0A9X1LKB0_9FLAO</name>
<reference evidence="1" key="1">
    <citation type="submission" date="2021-10" db="EMBL/GenBank/DDBJ databases">
        <title>Gramella sp. ASW11-100T, isolated from marine sediment.</title>
        <authorList>
            <person name="Xia C."/>
        </authorList>
    </citation>
    <scope>NUCLEOTIDE SEQUENCE</scope>
    <source>
        <strain evidence="1">ASW11-100</strain>
    </source>
</reference>
<dbReference type="AlphaFoldDB" id="A0A9X1LKB0"/>
<gene>
    <name evidence="1" type="ORF">LGQ90_11780</name>
</gene>
<evidence type="ECO:0000313" key="2">
    <source>
        <dbReference type="Proteomes" id="UP001139414"/>
    </source>
</evidence>
<evidence type="ECO:0000313" key="1">
    <source>
        <dbReference type="EMBL" id="MCB7481943.1"/>
    </source>
</evidence>
<keyword evidence="2" id="KW-1185">Reference proteome</keyword>
<sequence>MKVVVYDLNKTLYRESSKDEFFKFICYKRNYKILNLIELGWYKFMGKLRLITKTEFKENFYNYLKGLDPQTVKKYARQFWDMEYPEKFRSYMIDDIKKFHDAGIKVYVITGGFEVYTKYLEELLPVKILGTRTEYENGNYKVIGKACNDQEKLKRLGEDTNGNYQIIEAYSDDKEEILFNAEKGYFLNDDKLELVTESEKH</sequence>
<comment type="caution">
    <text evidence="1">The sequence shown here is derived from an EMBL/GenBank/DDBJ whole genome shotgun (WGS) entry which is preliminary data.</text>
</comment>
<dbReference type="EMBL" id="JAJBZG010000005">
    <property type="protein sequence ID" value="MCB7481943.1"/>
    <property type="molecule type" value="Genomic_DNA"/>
</dbReference>